<dbReference type="Gene3D" id="1.10.443.10">
    <property type="entry name" value="Intergrase catalytic core"/>
    <property type="match status" value="1"/>
</dbReference>
<dbReference type="OrthoDB" id="2683029at2759"/>
<reference evidence="1 2" key="1">
    <citation type="submission" date="2014-04" db="EMBL/GenBank/DDBJ databases">
        <authorList>
            <consortium name="DOE Joint Genome Institute"/>
            <person name="Kuo A."/>
            <person name="Kohler A."/>
            <person name="Jargeat P."/>
            <person name="Nagy L.G."/>
            <person name="Floudas D."/>
            <person name="Copeland A."/>
            <person name="Barry K.W."/>
            <person name="Cichocki N."/>
            <person name="Veneault-Fourrey C."/>
            <person name="LaButti K."/>
            <person name="Lindquist E.A."/>
            <person name="Lipzen A."/>
            <person name="Lundell T."/>
            <person name="Morin E."/>
            <person name="Murat C."/>
            <person name="Sun H."/>
            <person name="Tunlid A."/>
            <person name="Henrissat B."/>
            <person name="Grigoriev I.V."/>
            <person name="Hibbett D.S."/>
            <person name="Martin F."/>
            <person name="Nordberg H.P."/>
            <person name="Cantor M.N."/>
            <person name="Hua S.X."/>
        </authorList>
    </citation>
    <scope>NUCLEOTIDE SEQUENCE [LARGE SCALE GENOMIC DNA]</scope>
    <source>
        <strain evidence="1 2">Ve08.2h10</strain>
    </source>
</reference>
<dbReference type="Proteomes" id="UP000054538">
    <property type="component" value="Unassembled WGS sequence"/>
</dbReference>
<dbReference type="GO" id="GO:0003677">
    <property type="term" value="F:DNA binding"/>
    <property type="evidence" value="ECO:0007669"/>
    <property type="project" value="InterPro"/>
</dbReference>
<evidence type="ECO:0000313" key="2">
    <source>
        <dbReference type="Proteomes" id="UP000054538"/>
    </source>
</evidence>
<reference evidence="2" key="2">
    <citation type="submission" date="2015-01" db="EMBL/GenBank/DDBJ databases">
        <title>Evolutionary Origins and Diversification of the Mycorrhizal Mutualists.</title>
        <authorList>
            <consortium name="DOE Joint Genome Institute"/>
            <consortium name="Mycorrhizal Genomics Consortium"/>
            <person name="Kohler A."/>
            <person name="Kuo A."/>
            <person name="Nagy L.G."/>
            <person name="Floudas D."/>
            <person name="Copeland A."/>
            <person name="Barry K.W."/>
            <person name="Cichocki N."/>
            <person name="Veneault-Fourrey C."/>
            <person name="LaButti K."/>
            <person name="Lindquist E.A."/>
            <person name="Lipzen A."/>
            <person name="Lundell T."/>
            <person name="Morin E."/>
            <person name="Murat C."/>
            <person name="Riley R."/>
            <person name="Ohm R."/>
            <person name="Sun H."/>
            <person name="Tunlid A."/>
            <person name="Henrissat B."/>
            <person name="Grigoriev I.V."/>
            <person name="Hibbett D.S."/>
            <person name="Martin F."/>
        </authorList>
    </citation>
    <scope>NUCLEOTIDE SEQUENCE [LARGE SCALE GENOMIC DNA]</scope>
    <source>
        <strain evidence="2">Ve08.2h10</strain>
    </source>
</reference>
<keyword evidence="2" id="KW-1185">Reference proteome</keyword>
<dbReference type="HOGENOM" id="CLU_183189_0_0_1"/>
<dbReference type="EMBL" id="KN828550">
    <property type="protein sequence ID" value="KIK74802.1"/>
    <property type="molecule type" value="Genomic_DNA"/>
</dbReference>
<accession>A0A0D0BTN4</accession>
<protein>
    <submittedName>
        <fullName evidence="1">Uncharacterized protein</fullName>
    </submittedName>
</protein>
<dbReference type="STRING" id="930991.A0A0D0BTN4"/>
<name>A0A0D0BTN4_9AGAM</name>
<dbReference type="InterPro" id="IPR013762">
    <property type="entry name" value="Integrase-like_cat_sf"/>
</dbReference>
<organism evidence="1 2">
    <name type="scientific">Paxillus rubicundulus Ve08.2h10</name>
    <dbReference type="NCBI Taxonomy" id="930991"/>
    <lineage>
        <taxon>Eukaryota</taxon>
        <taxon>Fungi</taxon>
        <taxon>Dikarya</taxon>
        <taxon>Basidiomycota</taxon>
        <taxon>Agaricomycotina</taxon>
        <taxon>Agaricomycetes</taxon>
        <taxon>Agaricomycetidae</taxon>
        <taxon>Boletales</taxon>
        <taxon>Paxilineae</taxon>
        <taxon>Paxillaceae</taxon>
        <taxon>Paxillus</taxon>
    </lineage>
</organism>
<dbReference type="InParanoid" id="A0A0D0BTN4"/>
<proteinExistence type="predicted"/>
<sequence>MYKVNNSPSLRHFRINQDKSYIHLFSWKRLPGTIRPLSKKEVTKRIDSIAKAHLYIPDLKGHSLCIGGTLYYLLNAVPFDIVKTMGRWSSKSFTLYL</sequence>
<dbReference type="GO" id="GO:0015074">
    <property type="term" value="P:DNA integration"/>
    <property type="evidence" value="ECO:0007669"/>
    <property type="project" value="InterPro"/>
</dbReference>
<dbReference type="GO" id="GO:0006310">
    <property type="term" value="P:DNA recombination"/>
    <property type="evidence" value="ECO:0007669"/>
    <property type="project" value="InterPro"/>
</dbReference>
<gene>
    <name evidence="1" type="ORF">PAXRUDRAFT_174602</name>
</gene>
<evidence type="ECO:0000313" key="1">
    <source>
        <dbReference type="EMBL" id="KIK74802.1"/>
    </source>
</evidence>
<dbReference type="AlphaFoldDB" id="A0A0D0BTN4"/>